<sequence>MLSRKYRLAAVAIAAMLTAGCGSELDGAAQPAEIDVRTLDVGKYSTDPLEVRYTYAPDLSNRTQLSMMRLAGNIAVGPEIDPRFTYSATPIPVPYAHTASRVLTPDAAAALDRNGLLFGYAARVSDKSFEKSGNPSTGSTFIDLTVMQFPDEETAARSAAETDAIDFAVAADANQPVILSKYPGAHSHWRPGIATIGSTLAHGKYVVHLFIGVAEPQLDQLTALAEQVYAVQLPLLDTLPPLSREDMLRLPYDPDGMLRRTLNPNGLGAPNVTSQAVFGLRGFLHQSTDQGYWNRTMNDAGVDRYSISDYTRLFRARDDGSARKLADVALELSFPGAAAVPGGVPGSSCGEKTNSAGYSVKRFRCVLVYRQYVATVESDQLADAHQQAAAQYALLANSTW</sequence>
<dbReference type="InterPro" id="IPR056463">
    <property type="entry name" value="DUF7373_C"/>
</dbReference>
<evidence type="ECO:0000256" key="1">
    <source>
        <dbReference type="SAM" id="SignalP"/>
    </source>
</evidence>
<evidence type="ECO:0000313" key="5">
    <source>
        <dbReference type="Proteomes" id="UP000602198"/>
    </source>
</evidence>
<evidence type="ECO:0000313" key="4">
    <source>
        <dbReference type="EMBL" id="MBL1075123.1"/>
    </source>
</evidence>
<evidence type="ECO:0000259" key="3">
    <source>
        <dbReference type="Pfam" id="PF24092"/>
    </source>
</evidence>
<accession>A0ABS1M379</accession>
<reference evidence="4 5" key="1">
    <citation type="submission" date="2021-01" db="EMBL/GenBank/DDBJ databases">
        <title>WGS of actinomycetes isolated from Thailand.</title>
        <authorList>
            <person name="Thawai C."/>
        </authorList>
    </citation>
    <scope>NUCLEOTIDE SEQUENCE [LARGE SCALE GENOMIC DNA]</scope>
    <source>
        <strain evidence="4 5">LPG 2</strain>
    </source>
</reference>
<gene>
    <name evidence="4" type="ORF">JK358_12040</name>
</gene>
<feature type="domain" description="DUF7373" evidence="2">
    <location>
        <begin position="55"/>
        <end position="251"/>
    </location>
</feature>
<comment type="caution">
    <text evidence="4">The sequence shown here is derived from an EMBL/GenBank/DDBJ whole genome shotgun (WGS) entry which is preliminary data.</text>
</comment>
<feature type="signal peptide" evidence="1">
    <location>
        <begin position="1"/>
        <end position="21"/>
    </location>
</feature>
<feature type="domain" description="DUF7373" evidence="3">
    <location>
        <begin position="257"/>
        <end position="398"/>
    </location>
</feature>
<dbReference type="Proteomes" id="UP000602198">
    <property type="component" value="Unassembled WGS sequence"/>
</dbReference>
<proteinExistence type="predicted"/>
<dbReference type="InterPro" id="IPR055797">
    <property type="entry name" value="DUF7373"/>
</dbReference>
<protein>
    <submittedName>
        <fullName evidence="4">Uncharacterized protein</fullName>
    </submittedName>
</protein>
<keyword evidence="1" id="KW-0732">Signal</keyword>
<name>A0ABS1M379_9NOCA</name>
<dbReference type="PROSITE" id="PS51257">
    <property type="entry name" value="PROKAR_LIPOPROTEIN"/>
    <property type="match status" value="1"/>
</dbReference>
<evidence type="ECO:0000259" key="2">
    <source>
        <dbReference type="Pfam" id="PF24088"/>
    </source>
</evidence>
<dbReference type="Pfam" id="PF24088">
    <property type="entry name" value="DUF7373"/>
    <property type="match status" value="1"/>
</dbReference>
<dbReference type="RefSeq" id="WP_201946818.1">
    <property type="nucleotide sequence ID" value="NZ_JAERRJ010000004.1"/>
</dbReference>
<dbReference type="EMBL" id="JAERRJ010000004">
    <property type="protein sequence ID" value="MBL1075123.1"/>
    <property type="molecule type" value="Genomic_DNA"/>
</dbReference>
<organism evidence="4 5">
    <name type="scientific">Nocardia acididurans</name>
    <dbReference type="NCBI Taxonomy" id="2802282"/>
    <lineage>
        <taxon>Bacteria</taxon>
        <taxon>Bacillati</taxon>
        <taxon>Actinomycetota</taxon>
        <taxon>Actinomycetes</taxon>
        <taxon>Mycobacteriales</taxon>
        <taxon>Nocardiaceae</taxon>
        <taxon>Nocardia</taxon>
    </lineage>
</organism>
<keyword evidence="5" id="KW-1185">Reference proteome</keyword>
<dbReference type="Pfam" id="PF24092">
    <property type="entry name" value="DUF7373_C"/>
    <property type="match status" value="1"/>
</dbReference>
<feature type="chain" id="PRO_5045402167" evidence="1">
    <location>
        <begin position="22"/>
        <end position="400"/>
    </location>
</feature>